<keyword evidence="4" id="KW-1185">Reference proteome</keyword>
<dbReference type="Pfam" id="PF05030">
    <property type="entry name" value="SSXT"/>
    <property type="match status" value="1"/>
</dbReference>
<evidence type="ECO:0000313" key="4">
    <source>
        <dbReference type="Proteomes" id="UP001489004"/>
    </source>
</evidence>
<dbReference type="AlphaFoldDB" id="A0AAW1PSH8"/>
<sequence length="90" mass="9661">MQTPQPAAATSAAPASIPTETIQQYLEDNSRLIETILQQLNSGKPQVATTYQQRLQQNLMWLAAIADAQPHNPTAHLAQPAPTGNFPDGA</sequence>
<evidence type="ECO:0000256" key="1">
    <source>
        <dbReference type="ARBA" id="ARBA00007945"/>
    </source>
</evidence>
<comment type="similarity">
    <text evidence="1">Belongs to the SS18 family.</text>
</comment>
<feature type="domain" description="SS18 N-terminal" evidence="2">
    <location>
        <begin position="17"/>
        <end position="72"/>
    </location>
</feature>
<evidence type="ECO:0000313" key="3">
    <source>
        <dbReference type="EMBL" id="KAK9811588.1"/>
    </source>
</evidence>
<accession>A0AAW1PSH8</accession>
<name>A0AAW1PSH8_9CHLO</name>
<gene>
    <name evidence="3" type="ORF">WJX72_006621</name>
</gene>
<protein>
    <recommendedName>
        <fullName evidence="2">SS18 N-terminal domain-containing protein</fullName>
    </recommendedName>
</protein>
<dbReference type="EMBL" id="JALJOR010000009">
    <property type="protein sequence ID" value="KAK9811588.1"/>
    <property type="molecule type" value="Genomic_DNA"/>
</dbReference>
<dbReference type="Proteomes" id="UP001489004">
    <property type="component" value="Unassembled WGS sequence"/>
</dbReference>
<evidence type="ECO:0000259" key="2">
    <source>
        <dbReference type="Pfam" id="PF05030"/>
    </source>
</evidence>
<dbReference type="InterPro" id="IPR007726">
    <property type="entry name" value="SS18_N"/>
</dbReference>
<proteinExistence type="inferred from homology"/>
<organism evidence="3 4">
    <name type="scientific">[Myrmecia] bisecta</name>
    <dbReference type="NCBI Taxonomy" id="41462"/>
    <lineage>
        <taxon>Eukaryota</taxon>
        <taxon>Viridiplantae</taxon>
        <taxon>Chlorophyta</taxon>
        <taxon>core chlorophytes</taxon>
        <taxon>Trebouxiophyceae</taxon>
        <taxon>Trebouxiales</taxon>
        <taxon>Trebouxiaceae</taxon>
        <taxon>Myrmecia</taxon>
    </lineage>
</organism>
<comment type="caution">
    <text evidence="3">The sequence shown here is derived from an EMBL/GenBank/DDBJ whole genome shotgun (WGS) entry which is preliminary data.</text>
</comment>
<reference evidence="3 4" key="1">
    <citation type="journal article" date="2024" name="Nat. Commun.">
        <title>Phylogenomics reveals the evolutionary origins of lichenization in chlorophyte algae.</title>
        <authorList>
            <person name="Puginier C."/>
            <person name="Libourel C."/>
            <person name="Otte J."/>
            <person name="Skaloud P."/>
            <person name="Haon M."/>
            <person name="Grisel S."/>
            <person name="Petersen M."/>
            <person name="Berrin J.G."/>
            <person name="Delaux P.M."/>
            <person name="Dal Grande F."/>
            <person name="Keller J."/>
        </authorList>
    </citation>
    <scope>NUCLEOTIDE SEQUENCE [LARGE SCALE GENOMIC DNA]</scope>
    <source>
        <strain evidence="3 4">SAG 2043</strain>
    </source>
</reference>